<feature type="compositionally biased region" description="Low complexity" evidence="4">
    <location>
        <begin position="286"/>
        <end position="295"/>
    </location>
</feature>
<evidence type="ECO:0000256" key="3">
    <source>
        <dbReference type="ARBA" id="ARBA00022729"/>
    </source>
</evidence>
<organism evidence="8 9">
    <name type="scientific">Actinokineospora bangkokensis</name>
    <dbReference type="NCBI Taxonomy" id="1193682"/>
    <lineage>
        <taxon>Bacteria</taxon>
        <taxon>Bacillati</taxon>
        <taxon>Actinomycetota</taxon>
        <taxon>Actinomycetes</taxon>
        <taxon>Pseudonocardiales</taxon>
        <taxon>Pseudonocardiaceae</taxon>
        <taxon>Actinokineospora</taxon>
    </lineage>
</organism>
<evidence type="ECO:0000256" key="1">
    <source>
        <dbReference type="ARBA" id="ARBA00004613"/>
    </source>
</evidence>
<feature type="transmembrane region" description="Helical" evidence="5">
    <location>
        <begin position="328"/>
        <end position="348"/>
    </location>
</feature>
<dbReference type="OrthoDB" id="3696308at2"/>
<name>A0A1Q9LNV8_9PSEU</name>
<dbReference type="SUPFAM" id="SSF117074">
    <property type="entry name" value="Hypothetical protein PA1324"/>
    <property type="match status" value="1"/>
</dbReference>
<dbReference type="Pfam" id="PF17210">
    <property type="entry name" value="SdrD_B"/>
    <property type="match status" value="1"/>
</dbReference>
<dbReference type="EMBL" id="MKQR01000009">
    <property type="protein sequence ID" value="OLR93722.1"/>
    <property type="molecule type" value="Genomic_DNA"/>
</dbReference>
<keyword evidence="5" id="KW-0812">Transmembrane</keyword>
<keyword evidence="3 6" id="KW-0732">Signal</keyword>
<feature type="chain" id="PRO_5039142452" description="SD-repeat containing protein B domain-containing protein" evidence="6">
    <location>
        <begin position="24"/>
        <end position="355"/>
    </location>
</feature>
<sequence length="355" mass="36064">MNKSTRTTAAAALLALFTLPALAGTASAAAAEGAICGTVWRDSDGDGLREAGEPLIANHTVGLVGLGGSYVNTAADGTYCLNGLEAGTYTVQSNDRALFVPSEGLTVAGKDSKFERSESTAAVTVGEGQTVSGIDAGYVVSDEDVRAVQLILDFGDRTYALDQQWLDEPVQVGQEFDIYGSVTIEGNTSDQMWAELHLPAGLSAQETLGGMPSVFDGLPEEGQRVHGQFAGRKEPGLVEFIGVRVRVVAPFDASDITVKALAGVHPDEDPGNNTLVGSISAVAAPVTPTPSGGATTPPPAPAGGVRPAGNVVPAASGPQLANTGVDPVLGIGIGSGLVLAGAGALWFARTRRSQA</sequence>
<dbReference type="Proteomes" id="UP000186040">
    <property type="component" value="Unassembled WGS sequence"/>
</dbReference>
<feature type="compositionally biased region" description="Low complexity" evidence="4">
    <location>
        <begin position="302"/>
        <end position="311"/>
    </location>
</feature>
<evidence type="ECO:0000313" key="8">
    <source>
        <dbReference type="EMBL" id="OLR93722.1"/>
    </source>
</evidence>
<dbReference type="STRING" id="1193682.BJP25_15815"/>
<keyword evidence="5" id="KW-0472">Membrane</keyword>
<comment type="caution">
    <text evidence="8">The sequence shown here is derived from an EMBL/GenBank/DDBJ whole genome shotgun (WGS) entry which is preliminary data.</text>
</comment>
<reference evidence="8 9" key="1">
    <citation type="submission" date="2016-10" db="EMBL/GenBank/DDBJ databases">
        <title>The Draft Genome Sequence of Actinokineospora bangkokensis 44EHWT reveals the biosynthetic pathway of antifungal compounds Thailandins with unusual extender unit butylmalonyl-CoA.</title>
        <authorList>
            <person name="Greule A."/>
            <person name="Intra B."/>
            <person name="Flemming S."/>
            <person name="Rommel M.G."/>
            <person name="Panbangred W."/>
            <person name="Bechthold A."/>
        </authorList>
    </citation>
    <scope>NUCLEOTIDE SEQUENCE [LARGE SCALE GENOMIC DNA]</scope>
    <source>
        <strain evidence="8 9">44EHW</strain>
    </source>
</reference>
<comment type="subcellular location">
    <subcellularLocation>
        <location evidence="1">Secreted</location>
    </subcellularLocation>
</comment>
<evidence type="ECO:0000256" key="6">
    <source>
        <dbReference type="SAM" id="SignalP"/>
    </source>
</evidence>
<keyword evidence="5" id="KW-1133">Transmembrane helix</keyword>
<dbReference type="GO" id="GO:0005975">
    <property type="term" value="P:carbohydrate metabolic process"/>
    <property type="evidence" value="ECO:0007669"/>
    <property type="project" value="UniProtKB-ARBA"/>
</dbReference>
<evidence type="ECO:0000256" key="4">
    <source>
        <dbReference type="SAM" id="MobiDB-lite"/>
    </source>
</evidence>
<keyword evidence="9" id="KW-1185">Reference proteome</keyword>
<dbReference type="RefSeq" id="WP_075974620.1">
    <property type="nucleotide sequence ID" value="NZ_MKQR01000009.1"/>
</dbReference>
<feature type="signal peptide" evidence="6">
    <location>
        <begin position="1"/>
        <end position="23"/>
    </location>
</feature>
<accession>A0A1Q9LNV8</accession>
<protein>
    <recommendedName>
        <fullName evidence="7">SD-repeat containing protein B domain-containing protein</fullName>
    </recommendedName>
</protein>
<evidence type="ECO:0000256" key="5">
    <source>
        <dbReference type="SAM" id="Phobius"/>
    </source>
</evidence>
<evidence type="ECO:0000259" key="7">
    <source>
        <dbReference type="Pfam" id="PF17210"/>
    </source>
</evidence>
<dbReference type="InterPro" id="IPR033764">
    <property type="entry name" value="Sdr_B"/>
</dbReference>
<evidence type="ECO:0000313" key="9">
    <source>
        <dbReference type="Proteomes" id="UP000186040"/>
    </source>
</evidence>
<dbReference type="Gene3D" id="2.60.40.10">
    <property type="entry name" value="Immunoglobulins"/>
    <property type="match status" value="1"/>
</dbReference>
<feature type="region of interest" description="Disordered" evidence="4">
    <location>
        <begin position="286"/>
        <end position="311"/>
    </location>
</feature>
<proteinExistence type="predicted"/>
<feature type="domain" description="SD-repeat containing protein B" evidence="7">
    <location>
        <begin position="35"/>
        <end position="138"/>
    </location>
</feature>
<dbReference type="AlphaFoldDB" id="A0A1Q9LNV8"/>
<gene>
    <name evidence="8" type="ORF">BJP25_15815</name>
</gene>
<dbReference type="GO" id="GO:0005576">
    <property type="term" value="C:extracellular region"/>
    <property type="evidence" value="ECO:0007669"/>
    <property type="project" value="UniProtKB-SubCell"/>
</dbReference>
<dbReference type="InterPro" id="IPR013783">
    <property type="entry name" value="Ig-like_fold"/>
</dbReference>
<evidence type="ECO:0000256" key="2">
    <source>
        <dbReference type="ARBA" id="ARBA00022525"/>
    </source>
</evidence>
<keyword evidence="2" id="KW-0964">Secreted</keyword>